<name>A0A8T8I641_9PSEU</name>
<organism evidence="1 2">
    <name type="scientific">Saccharothrix algeriensis</name>
    <dbReference type="NCBI Taxonomy" id="173560"/>
    <lineage>
        <taxon>Bacteria</taxon>
        <taxon>Bacillati</taxon>
        <taxon>Actinomycetota</taxon>
        <taxon>Actinomycetes</taxon>
        <taxon>Pseudonocardiales</taxon>
        <taxon>Pseudonocardiaceae</taxon>
        <taxon>Saccharothrix</taxon>
    </lineage>
</organism>
<dbReference type="EMBL" id="CP072788">
    <property type="protein sequence ID" value="QTR05394.1"/>
    <property type="molecule type" value="Genomic_DNA"/>
</dbReference>
<feature type="non-terminal residue" evidence="1">
    <location>
        <position position="76"/>
    </location>
</feature>
<evidence type="ECO:0000313" key="2">
    <source>
        <dbReference type="Proteomes" id="UP000671828"/>
    </source>
</evidence>
<evidence type="ECO:0000313" key="1">
    <source>
        <dbReference type="EMBL" id="QTR05394.1"/>
    </source>
</evidence>
<dbReference type="AlphaFoldDB" id="A0A8T8I641"/>
<sequence>VALFLVERPAVTRELRHKAENGIRIRFPFGDPTAREAARRSKGEQLGKGTVAARIRNALAFVRPLTEVPGIEVRLH</sequence>
<proteinExistence type="predicted"/>
<reference evidence="1" key="1">
    <citation type="submission" date="2021-04" db="EMBL/GenBank/DDBJ databases">
        <title>Saccharothrix algeriensis WGS.</title>
        <authorList>
            <person name="Stuskova K."/>
            <person name="Hakalova E."/>
            <person name="Tebbal A.B."/>
            <person name="Eichmeier A."/>
        </authorList>
    </citation>
    <scope>NUCLEOTIDE SEQUENCE</scope>
    <source>
        <strain evidence="1">NRRL B-24137</strain>
    </source>
</reference>
<dbReference type="Proteomes" id="UP000671828">
    <property type="component" value="Chromosome"/>
</dbReference>
<accession>A0A8T8I641</accession>
<feature type="non-terminal residue" evidence="1">
    <location>
        <position position="1"/>
    </location>
</feature>
<protein>
    <submittedName>
        <fullName evidence="1">XRE family transcriptional regulator</fullName>
    </submittedName>
</protein>
<gene>
    <name evidence="1" type="ORF">J7S33_12645</name>
</gene>